<dbReference type="PRINTS" id="PR00032">
    <property type="entry name" value="HTHARAC"/>
</dbReference>
<keyword evidence="1" id="KW-0805">Transcription regulation</keyword>
<dbReference type="EMBL" id="JBHRTK010000026">
    <property type="protein sequence ID" value="MFC3208577.1"/>
    <property type="molecule type" value="Genomic_DNA"/>
</dbReference>
<evidence type="ECO:0000259" key="4">
    <source>
        <dbReference type="PROSITE" id="PS01124"/>
    </source>
</evidence>
<keyword evidence="3" id="KW-0804">Transcription</keyword>
<dbReference type="Pfam" id="PF12833">
    <property type="entry name" value="HTH_18"/>
    <property type="match status" value="1"/>
</dbReference>
<evidence type="ECO:0000256" key="1">
    <source>
        <dbReference type="ARBA" id="ARBA00023015"/>
    </source>
</evidence>
<protein>
    <submittedName>
        <fullName evidence="5">Helix-turn-helix transcriptional regulator</fullName>
    </submittedName>
</protein>
<dbReference type="Proteomes" id="UP001595583">
    <property type="component" value="Unassembled WGS sequence"/>
</dbReference>
<gene>
    <name evidence="5" type="ORF">ACFOHJ_20355</name>
</gene>
<dbReference type="InterPro" id="IPR020449">
    <property type="entry name" value="Tscrpt_reg_AraC-type_HTH"/>
</dbReference>
<dbReference type="PANTHER" id="PTHR46796">
    <property type="entry name" value="HTH-TYPE TRANSCRIPTIONAL ACTIVATOR RHAS-RELATED"/>
    <property type="match status" value="1"/>
</dbReference>
<dbReference type="InterPro" id="IPR018060">
    <property type="entry name" value="HTH_AraC"/>
</dbReference>
<evidence type="ECO:0000256" key="3">
    <source>
        <dbReference type="ARBA" id="ARBA00023163"/>
    </source>
</evidence>
<reference evidence="6" key="1">
    <citation type="journal article" date="2019" name="Int. J. Syst. Evol. Microbiol.">
        <title>The Global Catalogue of Microorganisms (GCM) 10K type strain sequencing project: providing services to taxonomists for standard genome sequencing and annotation.</title>
        <authorList>
            <consortium name="The Broad Institute Genomics Platform"/>
            <consortium name="The Broad Institute Genome Sequencing Center for Infectious Disease"/>
            <person name="Wu L."/>
            <person name="Ma J."/>
        </authorList>
    </citation>
    <scope>NUCLEOTIDE SEQUENCE [LARGE SCALE GENOMIC DNA]</scope>
    <source>
        <strain evidence="6">KCTC 52165</strain>
    </source>
</reference>
<dbReference type="SMART" id="SM00342">
    <property type="entry name" value="HTH_ARAC"/>
    <property type="match status" value="1"/>
</dbReference>
<sequence>MARSSYFDLDHIRNASHETLIHQHECWGKVRADLIKRTGLGHQETKIEYPGHVFLLNLEGAAKRGEDFIDGRQVTFSVRRPGSIVYIPDDREWRGWDEGDATASFLLISIEQEFTERAFGTEARKCLAHVPPSIGFRDSAITMALQNIAAELKHPDSISVTMVESQAMQLFVQMFRLHGVCPHPAKGGLSAFDLKRAIDMMKACTGSGPTLTDLAREIGISRFHFCRAFKQSMGMTPHAFFGRLRLERSAEQLRHTHLSATDIAMECGFGSSSHFAVAFKKAFGISPTEYRRRYSI</sequence>
<dbReference type="SUPFAM" id="SSF46689">
    <property type="entry name" value="Homeodomain-like"/>
    <property type="match status" value="2"/>
</dbReference>
<name>A0ABV7KH33_9HYPH</name>
<evidence type="ECO:0000256" key="2">
    <source>
        <dbReference type="ARBA" id="ARBA00023125"/>
    </source>
</evidence>
<evidence type="ECO:0000313" key="6">
    <source>
        <dbReference type="Proteomes" id="UP001595583"/>
    </source>
</evidence>
<dbReference type="InterPro" id="IPR009057">
    <property type="entry name" value="Homeodomain-like_sf"/>
</dbReference>
<proteinExistence type="predicted"/>
<organism evidence="5 6">
    <name type="scientific">Aquamicrobium soli</name>
    <dbReference type="NCBI Taxonomy" id="1811518"/>
    <lineage>
        <taxon>Bacteria</taxon>
        <taxon>Pseudomonadati</taxon>
        <taxon>Pseudomonadota</taxon>
        <taxon>Alphaproteobacteria</taxon>
        <taxon>Hyphomicrobiales</taxon>
        <taxon>Phyllobacteriaceae</taxon>
        <taxon>Aquamicrobium</taxon>
    </lineage>
</organism>
<dbReference type="PANTHER" id="PTHR46796:SF6">
    <property type="entry name" value="ARAC SUBFAMILY"/>
    <property type="match status" value="1"/>
</dbReference>
<keyword evidence="2" id="KW-0238">DNA-binding</keyword>
<accession>A0ABV7KH33</accession>
<dbReference type="RefSeq" id="WP_378224083.1">
    <property type="nucleotide sequence ID" value="NZ_JBHRTK010000026.1"/>
</dbReference>
<dbReference type="PROSITE" id="PS01124">
    <property type="entry name" value="HTH_ARAC_FAMILY_2"/>
    <property type="match status" value="1"/>
</dbReference>
<evidence type="ECO:0000313" key="5">
    <source>
        <dbReference type="EMBL" id="MFC3208577.1"/>
    </source>
</evidence>
<comment type="caution">
    <text evidence="5">The sequence shown here is derived from an EMBL/GenBank/DDBJ whole genome shotgun (WGS) entry which is preliminary data.</text>
</comment>
<feature type="domain" description="HTH araC/xylS-type" evidence="4">
    <location>
        <begin position="195"/>
        <end position="293"/>
    </location>
</feature>
<dbReference type="Gene3D" id="1.10.10.60">
    <property type="entry name" value="Homeodomain-like"/>
    <property type="match status" value="2"/>
</dbReference>
<keyword evidence="6" id="KW-1185">Reference proteome</keyword>
<dbReference type="InterPro" id="IPR050204">
    <property type="entry name" value="AraC_XylS_family_regulators"/>
</dbReference>